<reference evidence="3" key="3">
    <citation type="journal article" date="2014" name="Nature">
        <title>Elephant shark genome provides unique insights into gnathostome evolution.</title>
        <authorList>
            <consortium name="International Elephant Shark Genome Sequencing Consortium"/>
            <person name="Venkatesh B."/>
            <person name="Lee A.P."/>
            <person name="Ravi V."/>
            <person name="Maurya A.K."/>
            <person name="Lian M.M."/>
            <person name="Swann J.B."/>
            <person name="Ohta Y."/>
            <person name="Flajnik M.F."/>
            <person name="Sutoh Y."/>
            <person name="Kasahara M."/>
            <person name="Hoon S."/>
            <person name="Gangu V."/>
            <person name="Roy S.W."/>
            <person name="Irimia M."/>
            <person name="Korzh V."/>
            <person name="Kondrychyn I."/>
            <person name="Lim Z.W."/>
            <person name="Tay B.H."/>
            <person name="Tohari S."/>
            <person name="Kong K.W."/>
            <person name="Ho S."/>
            <person name="Lorente-Galdos B."/>
            <person name="Quilez J."/>
            <person name="Marques-Bonet T."/>
            <person name="Raney B.J."/>
            <person name="Ingham P.W."/>
            <person name="Tay A."/>
            <person name="Hillier L.W."/>
            <person name="Minx P."/>
            <person name="Boehm T."/>
            <person name="Wilson R.K."/>
            <person name="Brenner S."/>
            <person name="Warren W.C."/>
        </authorList>
    </citation>
    <scope>NUCLEOTIDE SEQUENCE [LARGE SCALE GENOMIC DNA]</scope>
</reference>
<reference evidence="2" key="4">
    <citation type="submission" date="2025-08" db="UniProtKB">
        <authorList>
            <consortium name="Ensembl"/>
        </authorList>
    </citation>
    <scope>IDENTIFICATION</scope>
</reference>
<evidence type="ECO:0000313" key="3">
    <source>
        <dbReference type="Proteomes" id="UP000314986"/>
    </source>
</evidence>
<protein>
    <recommendedName>
        <fullName evidence="1">Retinoblastoma-associated protein A-box domain-containing protein</fullName>
    </recommendedName>
</protein>
<dbReference type="Ensembl" id="ENSCMIT00000024729.1">
    <property type="protein sequence ID" value="ENSCMIP00000024322.1"/>
    <property type="gene ID" value="ENSCMIG00000010790.1"/>
</dbReference>
<dbReference type="InterPro" id="IPR002720">
    <property type="entry name" value="RB_A"/>
</dbReference>
<dbReference type="GO" id="GO:0006357">
    <property type="term" value="P:regulation of transcription by RNA polymerase II"/>
    <property type="evidence" value="ECO:0007669"/>
    <property type="project" value="InterPro"/>
</dbReference>
<dbReference type="SMART" id="SM01368">
    <property type="entry name" value="RB_A"/>
    <property type="match status" value="1"/>
</dbReference>
<dbReference type="InterPro" id="IPR036915">
    <property type="entry name" value="Cyclin-like_sf"/>
</dbReference>
<dbReference type="GO" id="GO:0000977">
    <property type="term" value="F:RNA polymerase II transcription regulatory region sequence-specific DNA binding"/>
    <property type="evidence" value="ECO:0007669"/>
    <property type="project" value="TreeGrafter"/>
</dbReference>
<evidence type="ECO:0000313" key="2">
    <source>
        <dbReference type="Ensembl" id="ENSCMIP00000024322.1"/>
    </source>
</evidence>
<dbReference type="GO" id="GO:2000134">
    <property type="term" value="P:negative regulation of G1/S transition of mitotic cell cycle"/>
    <property type="evidence" value="ECO:0007669"/>
    <property type="project" value="TreeGrafter"/>
</dbReference>
<dbReference type="OMA" id="TNIFEYV"/>
<dbReference type="PANTHER" id="PTHR13742:SF17">
    <property type="entry name" value="RE32990P-RELATED"/>
    <property type="match status" value="1"/>
</dbReference>
<name>A0A4W3I6C8_CALMI</name>
<keyword evidence="3" id="KW-1185">Reference proteome</keyword>
<dbReference type="SUPFAM" id="SSF47954">
    <property type="entry name" value="Cyclin-like"/>
    <property type="match status" value="1"/>
</dbReference>
<dbReference type="GO" id="GO:0005667">
    <property type="term" value="C:transcription regulator complex"/>
    <property type="evidence" value="ECO:0007669"/>
    <property type="project" value="TreeGrafter"/>
</dbReference>
<dbReference type="GeneTree" id="ENSGT00950000183202"/>
<dbReference type="GO" id="GO:0000785">
    <property type="term" value="C:chromatin"/>
    <property type="evidence" value="ECO:0007669"/>
    <property type="project" value="TreeGrafter"/>
</dbReference>
<dbReference type="STRING" id="7868.ENSCMIP00000024322"/>
<feature type="domain" description="Retinoblastoma-associated protein A-box" evidence="1">
    <location>
        <begin position="54"/>
        <end position="134"/>
    </location>
</feature>
<dbReference type="Gene3D" id="1.10.472.10">
    <property type="entry name" value="Cyclin-like"/>
    <property type="match status" value="1"/>
</dbReference>
<dbReference type="GO" id="GO:0030154">
    <property type="term" value="P:cell differentiation"/>
    <property type="evidence" value="ECO:0007669"/>
    <property type="project" value="TreeGrafter"/>
</dbReference>
<proteinExistence type="predicted"/>
<dbReference type="InterPro" id="IPR028309">
    <property type="entry name" value="RB_fam"/>
</dbReference>
<dbReference type="PANTHER" id="PTHR13742">
    <property type="entry name" value="RETINOBLASTOMA-ASSOCIATED PROTEIN RB -RELATED"/>
    <property type="match status" value="1"/>
</dbReference>
<evidence type="ECO:0000259" key="1">
    <source>
        <dbReference type="SMART" id="SM01368"/>
    </source>
</evidence>
<dbReference type="AlphaFoldDB" id="A0A4W3I6C8"/>
<dbReference type="InParanoid" id="A0A4W3I6C8"/>
<dbReference type="Pfam" id="PF01858">
    <property type="entry name" value="RB_A"/>
    <property type="match status" value="1"/>
</dbReference>
<reference evidence="2" key="5">
    <citation type="submission" date="2025-09" db="UniProtKB">
        <authorList>
            <consortium name="Ensembl"/>
        </authorList>
    </citation>
    <scope>IDENTIFICATION</scope>
</reference>
<accession>A0A4W3I6C8</accession>
<dbReference type="Proteomes" id="UP000314986">
    <property type="component" value="Unassembled WGS sequence"/>
</dbReference>
<sequence>MPRKSVSEIPAGKLSARMQVECNLQQHFEKTKSLAPSTPLTGRRYLKDKEPMVTPVSSATQSVSRLQTMLMGLKNAPSEHLLQIFGSCLRNPTQGIAARVKEMGETFCQNYTQPMERQAGSHIGEEMSQVQPVA</sequence>
<reference evidence="3" key="1">
    <citation type="journal article" date="2006" name="Science">
        <title>Ancient noncoding elements conserved in the human genome.</title>
        <authorList>
            <person name="Venkatesh B."/>
            <person name="Kirkness E.F."/>
            <person name="Loh Y.H."/>
            <person name="Halpern A.L."/>
            <person name="Lee A.P."/>
            <person name="Johnson J."/>
            <person name="Dandona N."/>
            <person name="Viswanathan L.D."/>
            <person name="Tay A."/>
            <person name="Venter J.C."/>
            <person name="Strausberg R.L."/>
            <person name="Brenner S."/>
        </authorList>
    </citation>
    <scope>NUCLEOTIDE SEQUENCE [LARGE SCALE GENOMIC DNA]</scope>
</reference>
<reference evidence="3" key="2">
    <citation type="journal article" date="2007" name="PLoS Biol.">
        <title>Survey sequencing and comparative analysis of the elephant shark (Callorhinchus milii) genome.</title>
        <authorList>
            <person name="Venkatesh B."/>
            <person name="Kirkness E.F."/>
            <person name="Loh Y.H."/>
            <person name="Halpern A.L."/>
            <person name="Lee A.P."/>
            <person name="Johnson J."/>
            <person name="Dandona N."/>
            <person name="Viswanathan L.D."/>
            <person name="Tay A."/>
            <person name="Venter J.C."/>
            <person name="Strausberg R.L."/>
            <person name="Brenner S."/>
        </authorList>
    </citation>
    <scope>NUCLEOTIDE SEQUENCE [LARGE SCALE GENOMIC DNA]</scope>
</reference>
<organism evidence="2 3">
    <name type="scientific">Callorhinchus milii</name>
    <name type="common">Ghost shark</name>
    <dbReference type="NCBI Taxonomy" id="7868"/>
    <lineage>
        <taxon>Eukaryota</taxon>
        <taxon>Metazoa</taxon>
        <taxon>Chordata</taxon>
        <taxon>Craniata</taxon>
        <taxon>Vertebrata</taxon>
        <taxon>Chondrichthyes</taxon>
        <taxon>Holocephali</taxon>
        <taxon>Chimaeriformes</taxon>
        <taxon>Callorhinchidae</taxon>
        <taxon>Callorhinchus</taxon>
    </lineage>
</organism>
<dbReference type="GO" id="GO:0005634">
    <property type="term" value="C:nucleus"/>
    <property type="evidence" value="ECO:0007669"/>
    <property type="project" value="InterPro"/>
</dbReference>